<keyword evidence="1" id="KW-1133">Transmembrane helix</keyword>
<dbReference type="HOGENOM" id="CLU_035509_11_1_1"/>
<dbReference type="InterPro" id="IPR045340">
    <property type="entry name" value="DUF6533"/>
</dbReference>
<dbReference type="OrthoDB" id="3350812at2759"/>
<protein>
    <recommendedName>
        <fullName evidence="2">DUF6533 domain-containing protein</fullName>
    </recommendedName>
</protein>
<keyword evidence="1" id="KW-0472">Membrane</keyword>
<dbReference type="Proteomes" id="UP000053820">
    <property type="component" value="Unassembled WGS sequence"/>
</dbReference>
<keyword evidence="4" id="KW-1185">Reference proteome</keyword>
<feature type="transmembrane region" description="Helical" evidence="1">
    <location>
        <begin position="208"/>
        <end position="233"/>
    </location>
</feature>
<proteinExistence type="predicted"/>
<sequence>MSNPVDESIAQLWGQQFAMYSNVGGTAILLWDYCLTIPFEVEHVWGRKWEVTRVVFTVSRYLPFIASGMTCYAIKNRNDNNCLTFDTVSYILHAVGIIFAEALLLLRTWAMWQRSRKILISLLAVGSSFFVCALTLTTTVSVNTPSDTNSPFTNNPSGCQFQISRSYFFQYVFPMVFEIILQVMNSLKKFRDYRGVQSLALKTLYWDGMWYMFWIILVSVVNITLLTTAPIAYSDSMETYQLVIHSILACRIFFNLRETDRREHNGETESSIPLTTYSFRTQSPTQQPERVPVCSVHCRTVCASQPHPRR</sequence>
<reference evidence="3 4" key="1">
    <citation type="submission" date="2014-04" db="EMBL/GenBank/DDBJ databases">
        <title>Evolutionary Origins and Diversification of the Mycorrhizal Mutualists.</title>
        <authorList>
            <consortium name="DOE Joint Genome Institute"/>
            <consortium name="Mycorrhizal Genomics Consortium"/>
            <person name="Kohler A."/>
            <person name="Kuo A."/>
            <person name="Nagy L.G."/>
            <person name="Floudas D."/>
            <person name="Copeland A."/>
            <person name="Barry K.W."/>
            <person name="Cichocki N."/>
            <person name="Veneault-Fourrey C."/>
            <person name="LaButti K."/>
            <person name="Lindquist E.A."/>
            <person name="Lipzen A."/>
            <person name="Lundell T."/>
            <person name="Morin E."/>
            <person name="Murat C."/>
            <person name="Riley R."/>
            <person name="Ohm R."/>
            <person name="Sun H."/>
            <person name="Tunlid A."/>
            <person name="Henrissat B."/>
            <person name="Grigoriev I.V."/>
            <person name="Hibbett D.S."/>
            <person name="Martin F."/>
        </authorList>
    </citation>
    <scope>NUCLEOTIDE SEQUENCE [LARGE SCALE GENOMIC DNA]</scope>
    <source>
        <strain evidence="3 4">MD-312</strain>
    </source>
</reference>
<feature type="domain" description="DUF6533" evidence="2">
    <location>
        <begin position="20"/>
        <end position="65"/>
    </location>
</feature>
<feature type="transmembrane region" description="Helical" evidence="1">
    <location>
        <begin position="87"/>
        <end position="106"/>
    </location>
</feature>
<gene>
    <name evidence="3" type="ORF">HYDPIDRAFT_119701</name>
</gene>
<keyword evidence="1" id="KW-0812">Transmembrane</keyword>
<dbReference type="EMBL" id="KN839958">
    <property type="protein sequence ID" value="KIJ58287.1"/>
    <property type="molecule type" value="Genomic_DNA"/>
</dbReference>
<accession>A0A0C9W7C1</accession>
<evidence type="ECO:0000259" key="2">
    <source>
        <dbReference type="Pfam" id="PF20151"/>
    </source>
</evidence>
<dbReference type="AlphaFoldDB" id="A0A0C9W7C1"/>
<evidence type="ECO:0000256" key="1">
    <source>
        <dbReference type="SAM" id="Phobius"/>
    </source>
</evidence>
<name>A0A0C9W7C1_9AGAM</name>
<evidence type="ECO:0000313" key="4">
    <source>
        <dbReference type="Proteomes" id="UP000053820"/>
    </source>
</evidence>
<feature type="transmembrane region" description="Helical" evidence="1">
    <location>
        <begin position="118"/>
        <end position="142"/>
    </location>
</feature>
<dbReference type="Pfam" id="PF20151">
    <property type="entry name" value="DUF6533"/>
    <property type="match status" value="1"/>
</dbReference>
<organism evidence="3 4">
    <name type="scientific">Hydnomerulius pinastri MD-312</name>
    <dbReference type="NCBI Taxonomy" id="994086"/>
    <lineage>
        <taxon>Eukaryota</taxon>
        <taxon>Fungi</taxon>
        <taxon>Dikarya</taxon>
        <taxon>Basidiomycota</taxon>
        <taxon>Agaricomycotina</taxon>
        <taxon>Agaricomycetes</taxon>
        <taxon>Agaricomycetidae</taxon>
        <taxon>Boletales</taxon>
        <taxon>Boletales incertae sedis</taxon>
        <taxon>Leucogyrophana</taxon>
    </lineage>
</organism>
<evidence type="ECO:0000313" key="3">
    <source>
        <dbReference type="EMBL" id="KIJ58287.1"/>
    </source>
</evidence>